<keyword evidence="3" id="KW-1185">Reference proteome</keyword>
<comment type="caution">
    <text evidence="2">The sequence shown here is derived from an EMBL/GenBank/DDBJ whole genome shotgun (WGS) entry which is preliminary data.</text>
</comment>
<gene>
    <name evidence="2" type="ORF">GCM10009765_04220</name>
</gene>
<sequence>MVNRQKTWARAVTLAGGTLASLVLISSPAWAGNSSPNAPSEPTHSIFCSNPAGWHVDYGFSGTANNNTEGGWVINAIRDTPEETFYWATYYQQDPPGSSSNVEWTC</sequence>
<proteinExistence type="predicted"/>
<name>A0ABN2FS20_9ACTN</name>
<keyword evidence="1" id="KW-0732">Signal</keyword>
<feature type="signal peptide" evidence="1">
    <location>
        <begin position="1"/>
        <end position="31"/>
    </location>
</feature>
<reference evidence="2 3" key="1">
    <citation type="journal article" date="2019" name="Int. J. Syst. Evol. Microbiol.">
        <title>The Global Catalogue of Microorganisms (GCM) 10K type strain sequencing project: providing services to taxonomists for standard genome sequencing and annotation.</title>
        <authorList>
            <consortium name="The Broad Institute Genomics Platform"/>
            <consortium name="The Broad Institute Genome Sequencing Center for Infectious Disease"/>
            <person name="Wu L."/>
            <person name="Ma J."/>
        </authorList>
    </citation>
    <scope>NUCLEOTIDE SEQUENCE [LARGE SCALE GENOMIC DNA]</scope>
    <source>
        <strain evidence="2 3">JCM 14718</strain>
    </source>
</reference>
<evidence type="ECO:0008006" key="4">
    <source>
        <dbReference type="Google" id="ProtNLM"/>
    </source>
</evidence>
<evidence type="ECO:0000256" key="1">
    <source>
        <dbReference type="SAM" id="SignalP"/>
    </source>
</evidence>
<organism evidence="2 3">
    <name type="scientific">Fodinicola feengrottensis</name>
    <dbReference type="NCBI Taxonomy" id="435914"/>
    <lineage>
        <taxon>Bacteria</taxon>
        <taxon>Bacillati</taxon>
        <taxon>Actinomycetota</taxon>
        <taxon>Actinomycetes</taxon>
        <taxon>Mycobacteriales</taxon>
        <taxon>Fodinicola</taxon>
    </lineage>
</organism>
<dbReference type="EMBL" id="BAAANY010000001">
    <property type="protein sequence ID" value="GAA1657910.1"/>
    <property type="molecule type" value="Genomic_DNA"/>
</dbReference>
<evidence type="ECO:0000313" key="3">
    <source>
        <dbReference type="Proteomes" id="UP001500618"/>
    </source>
</evidence>
<evidence type="ECO:0000313" key="2">
    <source>
        <dbReference type="EMBL" id="GAA1657910.1"/>
    </source>
</evidence>
<protein>
    <recommendedName>
        <fullName evidence="4">Secreted protein</fullName>
    </recommendedName>
</protein>
<accession>A0ABN2FS20</accession>
<dbReference type="Proteomes" id="UP001500618">
    <property type="component" value="Unassembled WGS sequence"/>
</dbReference>
<feature type="chain" id="PRO_5046573008" description="Secreted protein" evidence="1">
    <location>
        <begin position="32"/>
        <end position="106"/>
    </location>
</feature>